<keyword evidence="5" id="KW-0229">DNA integration</keyword>
<evidence type="ECO:0000256" key="10">
    <source>
        <dbReference type="SAM" id="MobiDB-lite"/>
    </source>
</evidence>
<dbReference type="EMBL" id="QHBU01000074">
    <property type="protein sequence ID" value="PZR82377.1"/>
    <property type="molecule type" value="Genomic_DNA"/>
</dbReference>
<evidence type="ECO:0000259" key="11">
    <source>
        <dbReference type="PROSITE" id="PS51898"/>
    </source>
</evidence>
<keyword evidence="7" id="KW-0233">DNA recombination</keyword>
<keyword evidence="3" id="KW-0132">Cell division</keyword>
<keyword evidence="8" id="KW-0131">Cell cycle</keyword>
<dbReference type="PROSITE" id="PS51898">
    <property type="entry name" value="TYR_RECOMBINASE"/>
    <property type="match status" value="1"/>
</dbReference>
<evidence type="ECO:0000256" key="7">
    <source>
        <dbReference type="ARBA" id="ARBA00023172"/>
    </source>
</evidence>
<evidence type="ECO:0000313" key="13">
    <source>
        <dbReference type="EMBL" id="PZR82377.1"/>
    </source>
</evidence>
<dbReference type="InterPro" id="IPR002104">
    <property type="entry name" value="Integrase_catalytic"/>
</dbReference>
<evidence type="ECO:0000256" key="4">
    <source>
        <dbReference type="ARBA" id="ARBA00022829"/>
    </source>
</evidence>
<dbReference type="GO" id="GO:0007059">
    <property type="term" value="P:chromosome segregation"/>
    <property type="evidence" value="ECO:0007669"/>
    <property type="project" value="UniProtKB-KW"/>
</dbReference>
<protein>
    <recommendedName>
        <fullName evidence="15">Integrase</fullName>
    </recommendedName>
</protein>
<dbReference type="Pfam" id="PF02899">
    <property type="entry name" value="Phage_int_SAM_1"/>
    <property type="match status" value="1"/>
</dbReference>
<dbReference type="InterPro" id="IPR013762">
    <property type="entry name" value="Integrase-like_cat_sf"/>
</dbReference>
<dbReference type="GO" id="GO:0005737">
    <property type="term" value="C:cytoplasm"/>
    <property type="evidence" value="ECO:0007669"/>
    <property type="project" value="UniProtKB-SubCell"/>
</dbReference>
<dbReference type="PANTHER" id="PTHR30349">
    <property type="entry name" value="PHAGE INTEGRASE-RELATED"/>
    <property type="match status" value="1"/>
</dbReference>
<dbReference type="GO" id="GO:0003677">
    <property type="term" value="F:DNA binding"/>
    <property type="evidence" value="ECO:0007669"/>
    <property type="project" value="UniProtKB-UniRule"/>
</dbReference>
<dbReference type="GO" id="GO:0006310">
    <property type="term" value="P:DNA recombination"/>
    <property type="evidence" value="ECO:0007669"/>
    <property type="project" value="UniProtKB-KW"/>
</dbReference>
<dbReference type="InterPro" id="IPR004107">
    <property type="entry name" value="Integrase_SAM-like_N"/>
</dbReference>
<feature type="domain" description="Core-binding (CB)" evidence="12">
    <location>
        <begin position="32"/>
        <end position="120"/>
    </location>
</feature>
<name>A0A2W5ZEG2_9BACT</name>
<comment type="caution">
    <text evidence="13">The sequence shown here is derived from an EMBL/GenBank/DDBJ whole genome shotgun (WGS) entry which is preliminary data.</text>
</comment>
<dbReference type="Proteomes" id="UP000248724">
    <property type="component" value="Unassembled WGS sequence"/>
</dbReference>
<evidence type="ECO:0000256" key="5">
    <source>
        <dbReference type="ARBA" id="ARBA00022908"/>
    </source>
</evidence>
<keyword evidence="2" id="KW-0963">Cytoplasm</keyword>
<dbReference type="InterPro" id="IPR011010">
    <property type="entry name" value="DNA_brk_join_enz"/>
</dbReference>
<dbReference type="InterPro" id="IPR044068">
    <property type="entry name" value="CB"/>
</dbReference>
<reference evidence="13 14" key="1">
    <citation type="journal article" date="2017" name="Nature">
        <title>Atmospheric trace gases support primary production in Antarctic desert surface soil.</title>
        <authorList>
            <person name="Ji M."/>
            <person name="Greening C."/>
            <person name="Vanwonterghem I."/>
            <person name="Carere C.R."/>
            <person name="Bay S.K."/>
            <person name="Steen J.A."/>
            <person name="Montgomery K."/>
            <person name="Lines T."/>
            <person name="Beardall J."/>
            <person name="van Dorst J."/>
            <person name="Snape I."/>
            <person name="Stott M.B."/>
            <person name="Hugenholtz P."/>
            <person name="Ferrari B.C."/>
        </authorList>
    </citation>
    <scope>NUCLEOTIDE SEQUENCE [LARGE SCALE GENOMIC DNA]</scope>
    <source>
        <strain evidence="13">RRmetagenome_bin12</strain>
    </source>
</reference>
<evidence type="ECO:0000256" key="1">
    <source>
        <dbReference type="ARBA" id="ARBA00004496"/>
    </source>
</evidence>
<dbReference type="SUPFAM" id="SSF56349">
    <property type="entry name" value="DNA breaking-rejoining enzymes"/>
    <property type="match status" value="1"/>
</dbReference>
<evidence type="ECO:0000259" key="12">
    <source>
        <dbReference type="PROSITE" id="PS51900"/>
    </source>
</evidence>
<dbReference type="GO" id="GO:0015074">
    <property type="term" value="P:DNA integration"/>
    <property type="evidence" value="ECO:0007669"/>
    <property type="project" value="UniProtKB-KW"/>
</dbReference>
<organism evidence="13 14">
    <name type="scientific">Candidatus Aeolococcus gillhamiae</name>
    <dbReference type="NCBI Taxonomy" id="3127015"/>
    <lineage>
        <taxon>Bacteria</taxon>
        <taxon>Bacillati</taxon>
        <taxon>Candidatus Dormiibacterota</taxon>
        <taxon>Candidatus Dormibacteria</taxon>
        <taxon>Candidatus Aeolococcales</taxon>
        <taxon>Candidatus Aeolococcaceae</taxon>
        <taxon>Candidatus Aeolococcus</taxon>
    </lineage>
</organism>
<proteinExistence type="predicted"/>
<evidence type="ECO:0000313" key="14">
    <source>
        <dbReference type="Proteomes" id="UP000248724"/>
    </source>
</evidence>
<evidence type="ECO:0000256" key="9">
    <source>
        <dbReference type="PROSITE-ProRule" id="PRU01248"/>
    </source>
</evidence>
<feature type="domain" description="Tyr recombinase" evidence="11">
    <location>
        <begin position="141"/>
        <end position="337"/>
    </location>
</feature>
<keyword evidence="4" id="KW-0159">Chromosome partition</keyword>
<evidence type="ECO:0000256" key="3">
    <source>
        <dbReference type="ARBA" id="ARBA00022618"/>
    </source>
</evidence>
<gene>
    <name evidence="13" type="ORF">DLM65_04025</name>
</gene>
<feature type="region of interest" description="Disordered" evidence="10">
    <location>
        <begin position="1"/>
        <end position="21"/>
    </location>
</feature>
<comment type="subcellular location">
    <subcellularLocation>
        <location evidence="1">Cytoplasm</location>
    </subcellularLocation>
</comment>
<evidence type="ECO:0000256" key="2">
    <source>
        <dbReference type="ARBA" id="ARBA00022490"/>
    </source>
</evidence>
<dbReference type="Pfam" id="PF00589">
    <property type="entry name" value="Phage_integrase"/>
    <property type="match status" value="1"/>
</dbReference>
<evidence type="ECO:0008006" key="15">
    <source>
        <dbReference type="Google" id="ProtNLM"/>
    </source>
</evidence>
<dbReference type="InterPro" id="IPR050090">
    <property type="entry name" value="Tyrosine_recombinase_XerCD"/>
</dbReference>
<evidence type="ECO:0000256" key="8">
    <source>
        <dbReference type="ARBA" id="ARBA00023306"/>
    </source>
</evidence>
<sequence>MAGRSSATSRRPNAPATKRVPAWAAEIPGPSDPLPDQVQQFLDWLRIQRNRPLTTVRAYRQDLAKFVAFMRRRDLADNFTAAVDRGVLRRYQIELAEVLPNPRTRARALVALRQFLSYAYDEGWSDGELSRQVSVPRYVVGDPHPVATETVPRLLAALPTDGLRDLRDRALIHLLVSTGCRIAEACALDRGDVRAEGFRVLGKGGKHRMVYLTDDAYSAVQDYLRQRGPDPAPALFISVARADMPDGRALPHNRLTTDGARHALRSLRRRFSADPALFALIDDLRTPHAARHTAATTLLEATDGDVRLVQEVLGHATLETLRVYTEITDKRKRAAYQRLGDYLREVEASTAG</sequence>
<dbReference type="Gene3D" id="1.10.443.10">
    <property type="entry name" value="Intergrase catalytic core"/>
    <property type="match status" value="1"/>
</dbReference>
<dbReference type="InterPro" id="IPR010998">
    <property type="entry name" value="Integrase_recombinase_N"/>
</dbReference>
<dbReference type="PANTHER" id="PTHR30349:SF77">
    <property type="entry name" value="TYROSINE RECOMBINASE XERC"/>
    <property type="match status" value="1"/>
</dbReference>
<dbReference type="PROSITE" id="PS51900">
    <property type="entry name" value="CB"/>
    <property type="match status" value="1"/>
</dbReference>
<dbReference type="GO" id="GO:0051301">
    <property type="term" value="P:cell division"/>
    <property type="evidence" value="ECO:0007669"/>
    <property type="project" value="UniProtKB-KW"/>
</dbReference>
<dbReference type="Gene3D" id="1.10.150.130">
    <property type="match status" value="1"/>
</dbReference>
<feature type="compositionally biased region" description="Polar residues" evidence="10">
    <location>
        <begin position="1"/>
        <end position="11"/>
    </location>
</feature>
<keyword evidence="6 9" id="KW-0238">DNA-binding</keyword>
<dbReference type="AlphaFoldDB" id="A0A2W5ZEG2"/>
<evidence type="ECO:0000256" key="6">
    <source>
        <dbReference type="ARBA" id="ARBA00023125"/>
    </source>
</evidence>
<accession>A0A2W5ZEG2</accession>